<evidence type="ECO:0000313" key="2">
    <source>
        <dbReference type="EMBL" id="OJJ82389.1"/>
    </source>
</evidence>
<sequence>MERLSGHILPTLEPDDIEEEPGPKDLVLAKKFDKIGSLREGSNVSFYIAPYVDPIMTAYPKYKAARV</sequence>
<proteinExistence type="predicted"/>
<dbReference type="GeneID" id="34461042"/>
<keyword evidence="3" id="KW-1185">Reference proteome</keyword>
<dbReference type="EMBL" id="KV878902">
    <property type="protein sequence ID" value="OJJ82389.1"/>
    <property type="molecule type" value="Genomic_DNA"/>
</dbReference>
<name>A0A1L9VEQ6_ASPGL</name>
<dbReference type="RefSeq" id="XP_022399087.1">
    <property type="nucleotide sequence ID" value="XM_022544781.1"/>
</dbReference>
<dbReference type="VEuPathDB" id="FungiDB:ASPGLDRAFT_37130"/>
<evidence type="ECO:0000256" key="1">
    <source>
        <dbReference type="SAM" id="MobiDB-lite"/>
    </source>
</evidence>
<feature type="region of interest" description="Disordered" evidence="1">
    <location>
        <begin position="1"/>
        <end position="21"/>
    </location>
</feature>
<evidence type="ECO:0000313" key="3">
    <source>
        <dbReference type="Proteomes" id="UP000184300"/>
    </source>
</evidence>
<accession>A0A1L9VEQ6</accession>
<dbReference type="OrthoDB" id="10003767at2759"/>
<gene>
    <name evidence="2" type="ORF">ASPGLDRAFT_37130</name>
</gene>
<dbReference type="Proteomes" id="UP000184300">
    <property type="component" value="Unassembled WGS sequence"/>
</dbReference>
<protein>
    <submittedName>
        <fullName evidence="2">Uncharacterized protein</fullName>
    </submittedName>
</protein>
<reference evidence="3" key="1">
    <citation type="journal article" date="2017" name="Genome Biol.">
        <title>Comparative genomics reveals high biological diversity and specific adaptations in the industrially and medically important fungal genus Aspergillus.</title>
        <authorList>
            <person name="de Vries R.P."/>
            <person name="Riley R."/>
            <person name="Wiebenga A."/>
            <person name="Aguilar-Osorio G."/>
            <person name="Amillis S."/>
            <person name="Uchima C.A."/>
            <person name="Anderluh G."/>
            <person name="Asadollahi M."/>
            <person name="Askin M."/>
            <person name="Barry K."/>
            <person name="Battaglia E."/>
            <person name="Bayram O."/>
            <person name="Benocci T."/>
            <person name="Braus-Stromeyer S.A."/>
            <person name="Caldana C."/>
            <person name="Canovas D."/>
            <person name="Cerqueira G.C."/>
            <person name="Chen F."/>
            <person name="Chen W."/>
            <person name="Choi C."/>
            <person name="Clum A."/>
            <person name="Dos Santos R.A."/>
            <person name="Damasio A.R."/>
            <person name="Diallinas G."/>
            <person name="Emri T."/>
            <person name="Fekete E."/>
            <person name="Flipphi M."/>
            <person name="Freyberg S."/>
            <person name="Gallo A."/>
            <person name="Gournas C."/>
            <person name="Habgood R."/>
            <person name="Hainaut M."/>
            <person name="Harispe M.L."/>
            <person name="Henrissat B."/>
            <person name="Hilden K.S."/>
            <person name="Hope R."/>
            <person name="Hossain A."/>
            <person name="Karabika E."/>
            <person name="Karaffa L."/>
            <person name="Karanyi Z."/>
            <person name="Krasevec N."/>
            <person name="Kuo A."/>
            <person name="Kusch H."/>
            <person name="LaButti K."/>
            <person name="Lagendijk E.L."/>
            <person name="Lapidus A."/>
            <person name="Levasseur A."/>
            <person name="Lindquist E."/>
            <person name="Lipzen A."/>
            <person name="Logrieco A.F."/>
            <person name="MacCabe A."/>
            <person name="Maekelae M.R."/>
            <person name="Malavazi I."/>
            <person name="Melin P."/>
            <person name="Meyer V."/>
            <person name="Mielnichuk N."/>
            <person name="Miskei M."/>
            <person name="Molnar A.P."/>
            <person name="Mule G."/>
            <person name="Ngan C.Y."/>
            <person name="Orejas M."/>
            <person name="Orosz E."/>
            <person name="Ouedraogo J.P."/>
            <person name="Overkamp K.M."/>
            <person name="Park H.-S."/>
            <person name="Perrone G."/>
            <person name="Piumi F."/>
            <person name="Punt P.J."/>
            <person name="Ram A.F."/>
            <person name="Ramon A."/>
            <person name="Rauscher S."/>
            <person name="Record E."/>
            <person name="Riano-Pachon D.M."/>
            <person name="Robert V."/>
            <person name="Roehrig J."/>
            <person name="Ruller R."/>
            <person name="Salamov A."/>
            <person name="Salih N.S."/>
            <person name="Samson R.A."/>
            <person name="Sandor E."/>
            <person name="Sanguinetti M."/>
            <person name="Schuetze T."/>
            <person name="Sepcic K."/>
            <person name="Shelest E."/>
            <person name="Sherlock G."/>
            <person name="Sophianopoulou V."/>
            <person name="Squina F.M."/>
            <person name="Sun H."/>
            <person name="Susca A."/>
            <person name="Todd R.B."/>
            <person name="Tsang A."/>
            <person name="Unkles S.E."/>
            <person name="van de Wiele N."/>
            <person name="van Rossen-Uffink D."/>
            <person name="Oliveira J.V."/>
            <person name="Vesth T.C."/>
            <person name="Visser J."/>
            <person name="Yu J.-H."/>
            <person name="Zhou M."/>
            <person name="Andersen M.R."/>
            <person name="Archer D.B."/>
            <person name="Baker S.E."/>
            <person name="Benoit I."/>
            <person name="Brakhage A.A."/>
            <person name="Braus G.H."/>
            <person name="Fischer R."/>
            <person name="Frisvad J.C."/>
            <person name="Goldman G.H."/>
            <person name="Houbraken J."/>
            <person name="Oakley B."/>
            <person name="Pocsi I."/>
            <person name="Scazzocchio C."/>
            <person name="Seiboth B."/>
            <person name="vanKuyk P.A."/>
            <person name="Wortman J."/>
            <person name="Dyer P.S."/>
            <person name="Grigoriev I.V."/>
        </authorList>
    </citation>
    <scope>NUCLEOTIDE SEQUENCE [LARGE SCALE GENOMIC DNA]</scope>
    <source>
        <strain evidence="3">CBS 516.65</strain>
    </source>
</reference>
<organism evidence="2 3">
    <name type="scientific">Aspergillus glaucus CBS 516.65</name>
    <dbReference type="NCBI Taxonomy" id="1160497"/>
    <lineage>
        <taxon>Eukaryota</taxon>
        <taxon>Fungi</taxon>
        <taxon>Dikarya</taxon>
        <taxon>Ascomycota</taxon>
        <taxon>Pezizomycotina</taxon>
        <taxon>Eurotiomycetes</taxon>
        <taxon>Eurotiomycetidae</taxon>
        <taxon>Eurotiales</taxon>
        <taxon>Aspergillaceae</taxon>
        <taxon>Aspergillus</taxon>
        <taxon>Aspergillus subgen. Aspergillus</taxon>
    </lineage>
</organism>
<dbReference type="AlphaFoldDB" id="A0A1L9VEQ6"/>